<dbReference type="GO" id="GO:0005737">
    <property type="term" value="C:cytoplasm"/>
    <property type="evidence" value="ECO:0007669"/>
    <property type="project" value="UniProtKB-SubCell"/>
</dbReference>
<dbReference type="PROSITE" id="PS00165">
    <property type="entry name" value="DEHYDRATASE_SER_THR"/>
    <property type="match status" value="1"/>
</dbReference>
<dbReference type="Pfam" id="PF00291">
    <property type="entry name" value="PALP"/>
    <property type="match status" value="1"/>
</dbReference>
<comment type="catalytic activity">
    <reaction evidence="10">
        <text>L-serine = pyruvate + NH4(+)</text>
        <dbReference type="Rhea" id="RHEA:19169"/>
        <dbReference type="ChEBI" id="CHEBI:15361"/>
        <dbReference type="ChEBI" id="CHEBI:28938"/>
        <dbReference type="ChEBI" id="CHEBI:33384"/>
        <dbReference type="EC" id="4.3.1.17"/>
    </reaction>
</comment>
<evidence type="ECO:0000313" key="12">
    <source>
        <dbReference type="EMBL" id="KAF2863561.1"/>
    </source>
</evidence>
<dbReference type="InterPro" id="IPR000634">
    <property type="entry name" value="Ser/Thr_deHydtase_PyrdxlP-BS"/>
</dbReference>
<evidence type="ECO:0000259" key="11">
    <source>
        <dbReference type="Pfam" id="PF00291"/>
    </source>
</evidence>
<accession>A0A6A7C7S7</accession>
<keyword evidence="9" id="KW-0456">Lyase</keyword>
<evidence type="ECO:0000256" key="5">
    <source>
        <dbReference type="ARBA" id="ARBA00012093"/>
    </source>
</evidence>
<evidence type="ECO:0000256" key="4">
    <source>
        <dbReference type="ARBA" id="ARBA00010869"/>
    </source>
</evidence>
<dbReference type="GO" id="GO:0006565">
    <property type="term" value="P:L-serine catabolic process"/>
    <property type="evidence" value="ECO:0007669"/>
    <property type="project" value="TreeGrafter"/>
</dbReference>
<comment type="similarity">
    <text evidence="4">Belongs to the serine/threonine dehydratase family.</text>
</comment>
<evidence type="ECO:0000256" key="1">
    <source>
        <dbReference type="ARBA" id="ARBA00001933"/>
    </source>
</evidence>
<dbReference type="FunFam" id="3.40.50.1100:FF:000040">
    <property type="entry name" value="L-serine dehydratase, putative"/>
    <property type="match status" value="1"/>
</dbReference>
<dbReference type="GO" id="GO:0003941">
    <property type="term" value="F:L-serine ammonia-lyase activity"/>
    <property type="evidence" value="ECO:0007669"/>
    <property type="project" value="UniProtKB-EC"/>
</dbReference>
<dbReference type="PANTHER" id="PTHR48078:SF2">
    <property type="entry name" value="CATABOLIC L-SERINE_THREONINE DEHYDRATASE"/>
    <property type="match status" value="1"/>
</dbReference>
<comment type="pathway">
    <text evidence="3">Carbohydrate biosynthesis; gluconeogenesis.</text>
</comment>
<dbReference type="InterPro" id="IPR036052">
    <property type="entry name" value="TrpB-like_PALP_sf"/>
</dbReference>
<evidence type="ECO:0000256" key="6">
    <source>
        <dbReference type="ARBA" id="ARBA00022432"/>
    </source>
</evidence>
<protein>
    <recommendedName>
        <fullName evidence="5">L-serine ammonia-lyase</fullName>
        <ecNumber evidence="5">4.3.1.17</ecNumber>
    </recommendedName>
</protein>
<dbReference type="AlphaFoldDB" id="A0A6A7C7S7"/>
<keyword evidence="7" id="KW-0963">Cytoplasm</keyword>
<evidence type="ECO:0000256" key="8">
    <source>
        <dbReference type="ARBA" id="ARBA00022898"/>
    </source>
</evidence>
<dbReference type="Proteomes" id="UP000799421">
    <property type="component" value="Unassembled WGS sequence"/>
</dbReference>
<dbReference type="GO" id="GO:0009097">
    <property type="term" value="P:isoleucine biosynthetic process"/>
    <property type="evidence" value="ECO:0007669"/>
    <property type="project" value="TreeGrafter"/>
</dbReference>
<evidence type="ECO:0000256" key="9">
    <source>
        <dbReference type="ARBA" id="ARBA00023239"/>
    </source>
</evidence>
<reference evidence="12" key="1">
    <citation type="journal article" date="2020" name="Stud. Mycol.">
        <title>101 Dothideomycetes genomes: a test case for predicting lifestyles and emergence of pathogens.</title>
        <authorList>
            <person name="Haridas S."/>
            <person name="Albert R."/>
            <person name="Binder M."/>
            <person name="Bloem J."/>
            <person name="Labutti K."/>
            <person name="Salamov A."/>
            <person name="Andreopoulos B."/>
            <person name="Baker S."/>
            <person name="Barry K."/>
            <person name="Bills G."/>
            <person name="Bluhm B."/>
            <person name="Cannon C."/>
            <person name="Castanera R."/>
            <person name="Culley D."/>
            <person name="Daum C."/>
            <person name="Ezra D."/>
            <person name="Gonzalez J."/>
            <person name="Henrissat B."/>
            <person name="Kuo A."/>
            <person name="Liang C."/>
            <person name="Lipzen A."/>
            <person name="Lutzoni F."/>
            <person name="Magnuson J."/>
            <person name="Mondo S."/>
            <person name="Nolan M."/>
            <person name="Ohm R."/>
            <person name="Pangilinan J."/>
            <person name="Park H.-J."/>
            <person name="Ramirez L."/>
            <person name="Alfaro M."/>
            <person name="Sun H."/>
            <person name="Tritt A."/>
            <person name="Yoshinaga Y."/>
            <person name="Zwiers L.-H."/>
            <person name="Turgeon B."/>
            <person name="Goodwin S."/>
            <person name="Spatafora J."/>
            <person name="Crous P."/>
            <person name="Grigoriev I."/>
        </authorList>
    </citation>
    <scope>NUCLEOTIDE SEQUENCE</scope>
    <source>
        <strain evidence="12">CBS 480.64</strain>
    </source>
</reference>
<dbReference type="GO" id="GO:0006567">
    <property type="term" value="P:L-threonine catabolic process"/>
    <property type="evidence" value="ECO:0007669"/>
    <property type="project" value="TreeGrafter"/>
</dbReference>
<evidence type="ECO:0000256" key="3">
    <source>
        <dbReference type="ARBA" id="ARBA00004742"/>
    </source>
</evidence>
<comment type="cofactor">
    <cofactor evidence="1">
        <name>pyridoxal 5'-phosphate</name>
        <dbReference type="ChEBI" id="CHEBI:597326"/>
    </cofactor>
</comment>
<dbReference type="InterPro" id="IPR001926">
    <property type="entry name" value="TrpB-like_PALP"/>
</dbReference>
<dbReference type="EMBL" id="MU005960">
    <property type="protein sequence ID" value="KAF2863561.1"/>
    <property type="molecule type" value="Genomic_DNA"/>
</dbReference>
<feature type="domain" description="Tryptophan synthase beta chain-like PALP" evidence="11">
    <location>
        <begin position="14"/>
        <end position="327"/>
    </location>
</feature>
<gene>
    <name evidence="12" type="ORF">K470DRAFT_267987</name>
</gene>
<dbReference type="PANTHER" id="PTHR48078">
    <property type="entry name" value="THREONINE DEHYDRATASE, MITOCHONDRIAL-RELATED"/>
    <property type="match status" value="1"/>
</dbReference>
<evidence type="ECO:0000256" key="2">
    <source>
        <dbReference type="ARBA" id="ARBA00004496"/>
    </source>
</evidence>
<dbReference type="GO" id="GO:0030170">
    <property type="term" value="F:pyridoxal phosphate binding"/>
    <property type="evidence" value="ECO:0007669"/>
    <property type="project" value="InterPro"/>
</dbReference>
<keyword evidence="8" id="KW-0663">Pyridoxal phosphate</keyword>
<evidence type="ECO:0000313" key="13">
    <source>
        <dbReference type="Proteomes" id="UP000799421"/>
    </source>
</evidence>
<comment type="subcellular location">
    <subcellularLocation>
        <location evidence="2">Cytoplasm</location>
    </subcellularLocation>
</comment>
<dbReference type="GO" id="GO:0004794">
    <property type="term" value="F:threonine deaminase activity"/>
    <property type="evidence" value="ECO:0007669"/>
    <property type="project" value="TreeGrafter"/>
</dbReference>
<evidence type="ECO:0000256" key="7">
    <source>
        <dbReference type="ARBA" id="ARBA00022490"/>
    </source>
</evidence>
<name>A0A6A7C7S7_9PEZI</name>
<keyword evidence="13" id="KW-1185">Reference proteome</keyword>
<keyword evidence="6" id="KW-0312">Gluconeogenesis</keyword>
<proteinExistence type="inferred from homology"/>
<dbReference type="GO" id="GO:0006094">
    <property type="term" value="P:gluconeogenesis"/>
    <property type="evidence" value="ECO:0007669"/>
    <property type="project" value="UniProtKB-KW"/>
</dbReference>
<dbReference type="EC" id="4.3.1.17" evidence="5"/>
<evidence type="ECO:0000256" key="10">
    <source>
        <dbReference type="ARBA" id="ARBA00049406"/>
    </source>
</evidence>
<organism evidence="12 13">
    <name type="scientific">Piedraia hortae CBS 480.64</name>
    <dbReference type="NCBI Taxonomy" id="1314780"/>
    <lineage>
        <taxon>Eukaryota</taxon>
        <taxon>Fungi</taxon>
        <taxon>Dikarya</taxon>
        <taxon>Ascomycota</taxon>
        <taxon>Pezizomycotina</taxon>
        <taxon>Dothideomycetes</taxon>
        <taxon>Dothideomycetidae</taxon>
        <taxon>Capnodiales</taxon>
        <taxon>Piedraiaceae</taxon>
        <taxon>Piedraia</taxon>
    </lineage>
</organism>
<dbReference type="SUPFAM" id="SSF53686">
    <property type="entry name" value="Tryptophan synthase beta subunit-like PLP-dependent enzymes"/>
    <property type="match status" value="1"/>
</dbReference>
<dbReference type="Gene3D" id="3.40.50.1100">
    <property type="match status" value="2"/>
</dbReference>
<sequence length="349" mass="37713">MAREDEVKKVNKPWRVTPLIESTNLSKAAGCRVFLKLDNLQPSGSFKSRGIGAFCLHALRTLRMTDPKAVPHFFASSGGNAGLACVYAAKDLGCPCTVVVPLSTKQMMIDRLLDAGASDVVQSGTSLPEADEHMKTVVMPEAERRGEATVCVHPFDHPVTWQGHASIIDEIDHQMAEEGPPDVVVCSVGGGGLVNGIIQGAEEHAWNNTTVLAVETKGADSLAYSLKHDKIMTLPSITSQATSLGARKVSQRTFDLAQRYIPSGRFKYATFTDEEAAMACWRFADDERLMVELACGVSVAVCYGGRLAKALGRPVHPDEKVVIEVCGGSNVTTAMLETWRKEIGNLDRK</sequence>
<dbReference type="InterPro" id="IPR050147">
    <property type="entry name" value="Ser/Thr_Dehydratase"/>
</dbReference>
<dbReference type="OrthoDB" id="7773036at2759"/>